<reference evidence="2" key="1">
    <citation type="submission" date="2019-11" db="UniProtKB">
        <authorList>
            <consortium name="WormBaseParasite"/>
        </authorList>
    </citation>
    <scope>IDENTIFICATION</scope>
</reference>
<feature type="compositionally biased region" description="Low complexity" evidence="1">
    <location>
        <begin position="53"/>
        <end position="65"/>
    </location>
</feature>
<sequence>MRLGGRLTTCTPRCHDFSPHPPKPPLFWSRKLSSTAPEAHTHSLSGRPHTHTHTTTSPYSVFPSVSLPPPPRSPAAFFSSTGDSDCRSIARATFLLVFFLSHSIF</sequence>
<accession>A0A5K3EYB1</accession>
<evidence type="ECO:0000256" key="1">
    <source>
        <dbReference type="SAM" id="MobiDB-lite"/>
    </source>
</evidence>
<evidence type="ECO:0000313" key="2">
    <source>
        <dbReference type="WBParaSite" id="MCU_003964-RA"/>
    </source>
</evidence>
<name>A0A5K3EYB1_MESCO</name>
<dbReference type="WBParaSite" id="MCU_003964-RA">
    <property type="protein sequence ID" value="MCU_003964-RA"/>
    <property type="gene ID" value="MCU_003964"/>
</dbReference>
<protein>
    <submittedName>
        <fullName evidence="2">Uncharacterized protein</fullName>
    </submittedName>
</protein>
<proteinExistence type="predicted"/>
<dbReference type="AlphaFoldDB" id="A0A5K3EYB1"/>
<organism evidence="2">
    <name type="scientific">Mesocestoides corti</name>
    <name type="common">Flatworm</name>
    <dbReference type="NCBI Taxonomy" id="53468"/>
    <lineage>
        <taxon>Eukaryota</taxon>
        <taxon>Metazoa</taxon>
        <taxon>Spiralia</taxon>
        <taxon>Lophotrochozoa</taxon>
        <taxon>Platyhelminthes</taxon>
        <taxon>Cestoda</taxon>
        <taxon>Eucestoda</taxon>
        <taxon>Cyclophyllidea</taxon>
        <taxon>Mesocestoididae</taxon>
        <taxon>Mesocestoides</taxon>
    </lineage>
</organism>
<feature type="region of interest" description="Disordered" evidence="1">
    <location>
        <begin position="29"/>
        <end position="66"/>
    </location>
</feature>